<dbReference type="AlphaFoldDB" id="A0A7G9L949"/>
<name>A0A7G9L949_9FLAO</name>
<dbReference type="KEGG" id="ppec:H9W90_13265"/>
<evidence type="ECO:0000313" key="5">
    <source>
        <dbReference type="Proteomes" id="UP000515808"/>
    </source>
</evidence>
<dbReference type="SUPFAM" id="SSF48403">
    <property type="entry name" value="Ankyrin repeat"/>
    <property type="match status" value="2"/>
</dbReference>
<dbReference type="PROSITE" id="PS50088">
    <property type="entry name" value="ANK_REPEAT"/>
    <property type="match status" value="4"/>
</dbReference>
<dbReference type="RefSeq" id="WP_187482062.1">
    <property type="nucleotide sequence ID" value="NZ_CP060695.1"/>
</dbReference>
<sequence>MKKLIILLLLIVPIFVFSQRGQGQQNTNEFHNRDFWKTQPDVATIKQKIKEGNDPVKLNQAAFDALCYAIMANAPLATIEYLLSLSGNNINKSTHDGRSYLMWAGSAGNIETMKLLLSKGADTKVVGSHGFNWFTFTVNAGHENTDIYDLMIANGVDLKETNRAGANAILLIAPHSNDGKVIEYFQKKGLDIKATDKKENNLLFYAAKGGNIDLIKKYIAKGFDYKKVNTDGENIVLFASHGGRRSSNPLKVYQYFDSLGLNMILTNNNSENALHNIALNTKDVNIVDFFIKKGVNIHQQNKEGNTPFLNAAKGNNLLVLEKLAPLSKNINQQNKEGFSAIIYATKSMNIEAFNFLKQNGANVNTVDAEGNNLYYHLFNAFSRRNSKTFTAFEKTLATANVSFKNASKNENLLHIAIAKGENKIIKKALELGADINQKNNDGLTPLHLAAMKAKDVKLLQLLISKGADKKILTDFNESAFDLAKENELLSKSDITFLKQS</sequence>
<keyword evidence="5" id="KW-1185">Reference proteome</keyword>
<evidence type="ECO:0000256" key="1">
    <source>
        <dbReference type="ARBA" id="ARBA00022737"/>
    </source>
</evidence>
<protein>
    <submittedName>
        <fullName evidence="4">Ankyrin repeat domain-containing protein</fullName>
    </submittedName>
</protein>
<evidence type="ECO:0000256" key="3">
    <source>
        <dbReference type="PROSITE-ProRule" id="PRU00023"/>
    </source>
</evidence>
<dbReference type="Gene3D" id="1.25.40.20">
    <property type="entry name" value="Ankyrin repeat-containing domain"/>
    <property type="match status" value="3"/>
</dbReference>
<dbReference type="EMBL" id="CP060695">
    <property type="protein sequence ID" value="QNM85148.1"/>
    <property type="molecule type" value="Genomic_DNA"/>
</dbReference>
<evidence type="ECO:0000256" key="2">
    <source>
        <dbReference type="ARBA" id="ARBA00023043"/>
    </source>
</evidence>
<keyword evidence="1" id="KW-0677">Repeat</keyword>
<reference evidence="4 5" key="1">
    <citation type="submission" date="2020-08" db="EMBL/GenBank/DDBJ databases">
        <title>Polaribacter sp. L12M9 isolated from gut of the Korean scallop.</title>
        <authorList>
            <person name="Jeong Y.S."/>
        </authorList>
    </citation>
    <scope>NUCLEOTIDE SEQUENCE [LARGE SCALE GENOMIC DNA]</scope>
    <source>
        <strain evidence="4 5">L12M9</strain>
    </source>
</reference>
<proteinExistence type="predicted"/>
<dbReference type="InterPro" id="IPR036770">
    <property type="entry name" value="Ankyrin_rpt-contain_sf"/>
</dbReference>
<gene>
    <name evidence="4" type="ORF">H9W90_13265</name>
</gene>
<feature type="repeat" description="ANK" evidence="3">
    <location>
        <begin position="441"/>
        <end position="474"/>
    </location>
</feature>
<evidence type="ECO:0000313" key="4">
    <source>
        <dbReference type="EMBL" id="QNM85148.1"/>
    </source>
</evidence>
<dbReference type="InterPro" id="IPR002110">
    <property type="entry name" value="Ankyrin_rpt"/>
</dbReference>
<feature type="repeat" description="ANK" evidence="3">
    <location>
        <begin position="408"/>
        <end position="440"/>
    </location>
</feature>
<dbReference type="PANTHER" id="PTHR24198">
    <property type="entry name" value="ANKYRIN REPEAT AND PROTEIN KINASE DOMAIN-CONTAINING PROTEIN"/>
    <property type="match status" value="1"/>
</dbReference>
<keyword evidence="2 3" id="KW-0040">ANK repeat</keyword>
<accession>A0A7G9L949</accession>
<dbReference type="Pfam" id="PF12796">
    <property type="entry name" value="Ank_2"/>
    <property type="match status" value="3"/>
</dbReference>
<dbReference type="PROSITE" id="PS50297">
    <property type="entry name" value="ANK_REP_REGION"/>
    <property type="match status" value="3"/>
</dbReference>
<dbReference type="PANTHER" id="PTHR24198:SF165">
    <property type="entry name" value="ANKYRIN REPEAT-CONTAINING PROTEIN-RELATED"/>
    <property type="match status" value="1"/>
</dbReference>
<dbReference type="SMART" id="SM00248">
    <property type="entry name" value="ANK"/>
    <property type="match status" value="8"/>
</dbReference>
<organism evidence="4 5">
    <name type="scientific">Polaribacter pectinis</name>
    <dbReference type="NCBI Taxonomy" id="2738844"/>
    <lineage>
        <taxon>Bacteria</taxon>
        <taxon>Pseudomonadati</taxon>
        <taxon>Bacteroidota</taxon>
        <taxon>Flavobacteriia</taxon>
        <taxon>Flavobacteriales</taxon>
        <taxon>Flavobacteriaceae</taxon>
    </lineage>
</organism>
<dbReference type="Proteomes" id="UP000515808">
    <property type="component" value="Chromosome"/>
</dbReference>
<feature type="repeat" description="ANK" evidence="3">
    <location>
        <begin position="336"/>
        <end position="368"/>
    </location>
</feature>
<feature type="repeat" description="ANK" evidence="3">
    <location>
        <begin position="96"/>
        <end position="128"/>
    </location>
</feature>